<accession>A0AAV5M425</accession>
<dbReference type="PANTHER" id="PTHR22777:SF17">
    <property type="entry name" value="UPF0053 PROTEIN SLL0260"/>
    <property type="match status" value="1"/>
</dbReference>
<dbReference type="EMBL" id="BPVZ01000182">
    <property type="protein sequence ID" value="GKV44515.1"/>
    <property type="molecule type" value="Genomic_DNA"/>
</dbReference>
<name>A0AAV5M425_9ROSI</name>
<keyword evidence="5" id="KW-1185">Reference proteome</keyword>
<comment type="caution">
    <text evidence="4">The sequence shown here is derived from an EMBL/GenBank/DDBJ whole genome shotgun (WGS) entry which is preliminary data.</text>
</comment>
<dbReference type="Proteomes" id="UP001054252">
    <property type="component" value="Unassembled WGS sequence"/>
</dbReference>
<protein>
    <submittedName>
        <fullName evidence="4">Uncharacterized protein</fullName>
    </submittedName>
</protein>
<evidence type="ECO:0000256" key="2">
    <source>
        <dbReference type="ARBA" id="ARBA00023122"/>
    </source>
</evidence>
<keyword evidence="3" id="KW-0732">Signal</keyword>
<evidence type="ECO:0000313" key="4">
    <source>
        <dbReference type="EMBL" id="GKV44515.1"/>
    </source>
</evidence>
<keyword evidence="1" id="KW-0677">Repeat</keyword>
<dbReference type="PANTHER" id="PTHR22777">
    <property type="entry name" value="HEMOLYSIN-RELATED"/>
    <property type="match status" value="1"/>
</dbReference>
<dbReference type="AlphaFoldDB" id="A0AAV5M425"/>
<sequence length="152" mass="16412">MLLKQGVFIWAMLCSLLVFACKRVLAAEGVVNAGYEVVEQSICILLNGRDFYNYTMAMEVSKDGVFQTLHSDFVFLTRTINIGVTALVTDAATAIFGEAGVRAAIGVAILLLTEITPKSIAIHNPTEVARFGLRLGGAESSEAIEEEEQVVK</sequence>
<organism evidence="4 5">
    <name type="scientific">Rubroshorea leprosula</name>
    <dbReference type="NCBI Taxonomy" id="152421"/>
    <lineage>
        <taxon>Eukaryota</taxon>
        <taxon>Viridiplantae</taxon>
        <taxon>Streptophyta</taxon>
        <taxon>Embryophyta</taxon>
        <taxon>Tracheophyta</taxon>
        <taxon>Spermatophyta</taxon>
        <taxon>Magnoliopsida</taxon>
        <taxon>eudicotyledons</taxon>
        <taxon>Gunneridae</taxon>
        <taxon>Pentapetalae</taxon>
        <taxon>rosids</taxon>
        <taxon>malvids</taxon>
        <taxon>Malvales</taxon>
        <taxon>Dipterocarpaceae</taxon>
        <taxon>Rubroshorea</taxon>
    </lineage>
</organism>
<evidence type="ECO:0000256" key="1">
    <source>
        <dbReference type="ARBA" id="ARBA00022737"/>
    </source>
</evidence>
<feature type="signal peptide" evidence="3">
    <location>
        <begin position="1"/>
        <end position="26"/>
    </location>
</feature>
<proteinExistence type="predicted"/>
<keyword evidence="2" id="KW-0129">CBS domain</keyword>
<reference evidence="4 5" key="1">
    <citation type="journal article" date="2021" name="Commun. Biol.">
        <title>The genome of Shorea leprosula (Dipterocarpaceae) highlights the ecological relevance of drought in aseasonal tropical rainforests.</title>
        <authorList>
            <person name="Ng K.K.S."/>
            <person name="Kobayashi M.J."/>
            <person name="Fawcett J.A."/>
            <person name="Hatakeyama M."/>
            <person name="Paape T."/>
            <person name="Ng C.H."/>
            <person name="Ang C.C."/>
            <person name="Tnah L.H."/>
            <person name="Lee C.T."/>
            <person name="Nishiyama T."/>
            <person name="Sese J."/>
            <person name="O'Brien M.J."/>
            <person name="Copetti D."/>
            <person name="Mohd Noor M.I."/>
            <person name="Ong R.C."/>
            <person name="Putra M."/>
            <person name="Sireger I.Z."/>
            <person name="Indrioko S."/>
            <person name="Kosugi Y."/>
            <person name="Izuno A."/>
            <person name="Isagi Y."/>
            <person name="Lee S.L."/>
            <person name="Shimizu K.K."/>
        </authorList>
    </citation>
    <scope>NUCLEOTIDE SEQUENCE [LARGE SCALE GENOMIC DNA]</scope>
    <source>
        <strain evidence="4">214</strain>
    </source>
</reference>
<feature type="chain" id="PRO_5043842803" evidence="3">
    <location>
        <begin position="27"/>
        <end position="152"/>
    </location>
</feature>
<evidence type="ECO:0000313" key="5">
    <source>
        <dbReference type="Proteomes" id="UP001054252"/>
    </source>
</evidence>
<gene>
    <name evidence="4" type="ORF">SLEP1_g51691</name>
</gene>
<evidence type="ECO:0000256" key="3">
    <source>
        <dbReference type="SAM" id="SignalP"/>
    </source>
</evidence>
<dbReference type="PROSITE" id="PS51257">
    <property type="entry name" value="PROKAR_LIPOPROTEIN"/>
    <property type="match status" value="1"/>
</dbReference>